<dbReference type="Proteomes" id="UP000234639">
    <property type="component" value="Unassembled WGS sequence"/>
</dbReference>
<dbReference type="EMBL" id="PKHU01000003">
    <property type="protein sequence ID" value="PKZ29569.1"/>
    <property type="molecule type" value="Genomic_DNA"/>
</dbReference>
<accession>A0A2I1NB18</accession>
<proteinExistence type="predicted"/>
<protein>
    <submittedName>
        <fullName evidence="2">Thiamine-phosphate pyrophosphorylase</fullName>
    </submittedName>
</protein>
<dbReference type="RefSeq" id="WP_101637132.1">
    <property type="nucleotide sequence ID" value="NZ_PKHU01000003.1"/>
</dbReference>
<comment type="caution">
    <text evidence="2">The sequence shown here is derived from an EMBL/GenBank/DDBJ whole genome shotgun (WGS) entry which is preliminary data.</text>
</comment>
<gene>
    <name evidence="2" type="ORF">CYJ41_04230</name>
</gene>
<dbReference type="InterPro" id="IPR041397">
    <property type="entry name" value="ThiD2"/>
</dbReference>
<dbReference type="AlphaFoldDB" id="A0A2I1NB18"/>
<evidence type="ECO:0000259" key="1">
    <source>
        <dbReference type="Pfam" id="PF17792"/>
    </source>
</evidence>
<evidence type="ECO:0000313" key="2">
    <source>
        <dbReference type="EMBL" id="PKZ29569.1"/>
    </source>
</evidence>
<dbReference type="Pfam" id="PF17792">
    <property type="entry name" value="ThiD2"/>
    <property type="match status" value="1"/>
</dbReference>
<name>A0A2I1NB18_9BACT</name>
<sequence length="145" mass="17093">METKIYRIIDANLNRFKEGIRVVEDIQRYIFDDKELSLKLKNLRHLGNLKSFELEIKCLDSRNSNSDVLKKSINLELQRENLSSVLTANLKRSQESARVLEEIFKLIDLKLSQDFKNARYELYDLEKEILTKFLESSKIGDKPIK</sequence>
<evidence type="ECO:0000313" key="3">
    <source>
        <dbReference type="Proteomes" id="UP000234639"/>
    </source>
</evidence>
<reference evidence="2 3" key="1">
    <citation type="submission" date="2017-12" db="EMBL/GenBank/DDBJ databases">
        <title>Phylogenetic diversity of female urinary microbiome.</title>
        <authorList>
            <person name="Thomas-White K."/>
            <person name="Wolfe A.J."/>
        </authorList>
    </citation>
    <scope>NUCLEOTIDE SEQUENCE [LARGE SCALE GENOMIC DNA]</scope>
    <source>
        <strain evidence="2 3">UMB0112</strain>
    </source>
</reference>
<feature type="domain" description="ThiD2" evidence="1">
    <location>
        <begin position="7"/>
        <end position="128"/>
    </location>
</feature>
<organism evidence="2 3">
    <name type="scientific">Campylobacter ureolyticus</name>
    <dbReference type="NCBI Taxonomy" id="827"/>
    <lineage>
        <taxon>Bacteria</taxon>
        <taxon>Pseudomonadati</taxon>
        <taxon>Campylobacterota</taxon>
        <taxon>Epsilonproteobacteria</taxon>
        <taxon>Campylobacterales</taxon>
        <taxon>Campylobacteraceae</taxon>
        <taxon>Campylobacter</taxon>
    </lineage>
</organism>